<accession>A0A8H4VK88</accession>
<organism evidence="1 2">
    <name type="scientific">Agrocybe pediades</name>
    <dbReference type="NCBI Taxonomy" id="84607"/>
    <lineage>
        <taxon>Eukaryota</taxon>
        <taxon>Fungi</taxon>
        <taxon>Dikarya</taxon>
        <taxon>Basidiomycota</taxon>
        <taxon>Agaricomycotina</taxon>
        <taxon>Agaricomycetes</taxon>
        <taxon>Agaricomycetidae</taxon>
        <taxon>Agaricales</taxon>
        <taxon>Agaricineae</taxon>
        <taxon>Strophariaceae</taxon>
        <taxon>Agrocybe</taxon>
    </lineage>
</organism>
<keyword evidence="2" id="KW-1185">Reference proteome</keyword>
<evidence type="ECO:0000313" key="2">
    <source>
        <dbReference type="Proteomes" id="UP000521872"/>
    </source>
</evidence>
<evidence type="ECO:0000313" key="1">
    <source>
        <dbReference type="EMBL" id="KAF4612928.1"/>
    </source>
</evidence>
<protein>
    <submittedName>
        <fullName evidence="1">Uncharacterized protein</fullName>
    </submittedName>
</protein>
<dbReference type="Proteomes" id="UP000521872">
    <property type="component" value="Unassembled WGS sequence"/>
</dbReference>
<name>A0A8H4VK88_9AGAR</name>
<proteinExistence type="predicted"/>
<dbReference type="EMBL" id="JAACJL010000046">
    <property type="protein sequence ID" value="KAF4612928.1"/>
    <property type="molecule type" value="Genomic_DNA"/>
</dbReference>
<sequence>MLDQAGLLPRIHLPDLIMIRVSGHVGPCASLLSAIECPGALGLTTDADFIFTLDDTKLSTYEFSLERLSRVINKTLLMYHGLGRREDEDLDPYAVFLSIQEDKAIIKSCNHELRVVPMDGAFNYSMGFVWDAAYNPLDIVNILSQCPYIQQNVTTVRVEWLHNDEGNRDTDEEIQASLSTAEIQFLSPFLCLNTIEIDLAFLIAIITVSINEHIEDVDWTMAEMPGASFHIFWRALETLCVIEAAWAEELQPSEESERVRILYKFLRTRQMKNVHMPVSKIIGKPFDVRQHLGIFEPLKDLRIEFEENSRRMVYLCGTGFCRRDVYLRQRTTGRPRYLLQRIRIRCGRITGVVYSGAISFVYQLSVWCERGG</sequence>
<reference evidence="1 2" key="1">
    <citation type="submission" date="2019-12" db="EMBL/GenBank/DDBJ databases">
        <authorList>
            <person name="Floudas D."/>
            <person name="Bentzer J."/>
            <person name="Ahren D."/>
            <person name="Johansson T."/>
            <person name="Persson P."/>
            <person name="Tunlid A."/>
        </authorList>
    </citation>
    <scope>NUCLEOTIDE SEQUENCE [LARGE SCALE GENOMIC DNA]</scope>
    <source>
        <strain evidence="1 2">CBS 102.39</strain>
    </source>
</reference>
<comment type="caution">
    <text evidence="1">The sequence shown here is derived from an EMBL/GenBank/DDBJ whole genome shotgun (WGS) entry which is preliminary data.</text>
</comment>
<gene>
    <name evidence="1" type="ORF">D9613_010966</name>
</gene>
<dbReference type="AlphaFoldDB" id="A0A8H4VK88"/>